<keyword evidence="24" id="KW-1185">Reference proteome</keyword>
<evidence type="ECO:0000256" key="5">
    <source>
        <dbReference type="ARBA" id="ARBA00022692"/>
    </source>
</evidence>
<dbReference type="PIRSF" id="PIRSF039050">
    <property type="entry name" value="Ade_cyc"/>
    <property type="match status" value="1"/>
</dbReference>
<feature type="transmembrane region" description="Helical" evidence="21">
    <location>
        <begin position="269"/>
        <end position="289"/>
    </location>
</feature>
<dbReference type="OrthoDB" id="2107370at2759"/>
<dbReference type="FunFam" id="3.30.70.1230:FF:000001">
    <property type="entry name" value="Adenylate cyclase"/>
    <property type="match status" value="1"/>
</dbReference>
<feature type="transmembrane region" description="Helical" evidence="21">
    <location>
        <begin position="208"/>
        <end position="228"/>
    </location>
</feature>
<evidence type="ECO:0000256" key="3">
    <source>
        <dbReference type="ARBA" id="ARBA00004141"/>
    </source>
</evidence>
<dbReference type="EMBL" id="KB203992">
    <property type="protein sequence ID" value="ESO82178.1"/>
    <property type="molecule type" value="Genomic_DNA"/>
</dbReference>
<dbReference type="SMART" id="SM00044">
    <property type="entry name" value="CYCc"/>
    <property type="match status" value="2"/>
</dbReference>
<dbReference type="GO" id="GO:0005886">
    <property type="term" value="C:plasma membrane"/>
    <property type="evidence" value="ECO:0007669"/>
    <property type="project" value="InterPro"/>
</dbReference>
<evidence type="ECO:0000256" key="21">
    <source>
        <dbReference type="SAM" id="Phobius"/>
    </source>
</evidence>
<comment type="subcellular location">
    <subcellularLocation>
        <location evidence="3">Membrane</location>
        <topology evidence="3">Multi-pass membrane protein</topology>
    </subcellularLocation>
</comment>
<feature type="transmembrane region" description="Helical" evidence="21">
    <location>
        <begin position="825"/>
        <end position="844"/>
    </location>
</feature>
<dbReference type="PROSITE" id="PS50125">
    <property type="entry name" value="GUANYLATE_CYCLASE_2"/>
    <property type="match status" value="2"/>
</dbReference>
<feature type="transmembrane region" description="Helical" evidence="21">
    <location>
        <begin position="128"/>
        <end position="147"/>
    </location>
</feature>
<evidence type="ECO:0000256" key="6">
    <source>
        <dbReference type="ARBA" id="ARBA00022723"/>
    </source>
</evidence>
<dbReference type="Pfam" id="PF06327">
    <property type="entry name" value="Adcy_cons_dom"/>
    <property type="match status" value="1"/>
</dbReference>
<keyword evidence="12 16" id="KW-0115">cAMP biosynthesis</keyword>
<dbReference type="GO" id="GO:0035556">
    <property type="term" value="P:intracellular signal transduction"/>
    <property type="evidence" value="ECO:0007669"/>
    <property type="project" value="InterPro"/>
</dbReference>
<dbReference type="InterPro" id="IPR018297">
    <property type="entry name" value="A/G_cyclase_CS"/>
</dbReference>
<dbReference type="GO" id="GO:0046872">
    <property type="term" value="F:metal ion binding"/>
    <property type="evidence" value="ECO:0007669"/>
    <property type="project" value="UniProtKB-KW"/>
</dbReference>
<feature type="binding site" evidence="18">
    <location>
        <position position="397"/>
    </location>
    <ligand>
        <name>Mg(2+)</name>
        <dbReference type="ChEBI" id="CHEBI:18420"/>
        <label>1</label>
        <note>catalytic</note>
    </ligand>
</feature>
<dbReference type="Pfam" id="PF00211">
    <property type="entry name" value="Guanylate_cyc"/>
    <property type="match status" value="2"/>
</dbReference>
<comment type="function">
    <text evidence="16">Catalyzes the formation of the signaling molecule cAMP in response to G-protein signaling.</text>
</comment>
<dbReference type="SUPFAM" id="SSF55073">
    <property type="entry name" value="Nucleotide cyclase"/>
    <property type="match status" value="2"/>
</dbReference>
<dbReference type="CDD" id="cd07302">
    <property type="entry name" value="CHD"/>
    <property type="match status" value="2"/>
</dbReference>
<accession>V3YVZ4</accession>
<feature type="transmembrane region" description="Helical" evidence="21">
    <location>
        <begin position="184"/>
        <end position="202"/>
    </location>
</feature>
<evidence type="ECO:0000256" key="10">
    <source>
        <dbReference type="ARBA" id="ARBA00022842"/>
    </source>
</evidence>
<evidence type="ECO:0000256" key="14">
    <source>
        <dbReference type="ARBA" id="ARBA00023180"/>
    </source>
</evidence>
<feature type="binding site" evidence="17">
    <location>
        <position position="441"/>
    </location>
    <ligand>
        <name>ATP</name>
        <dbReference type="ChEBI" id="CHEBI:30616"/>
    </ligand>
</feature>
<organism evidence="23 24">
    <name type="scientific">Lottia gigantea</name>
    <name type="common">Giant owl limpet</name>
    <dbReference type="NCBI Taxonomy" id="225164"/>
    <lineage>
        <taxon>Eukaryota</taxon>
        <taxon>Metazoa</taxon>
        <taxon>Spiralia</taxon>
        <taxon>Lophotrochozoa</taxon>
        <taxon>Mollusca</taxon>
        <taxon>Gastropoda</taxon>
        <taxon>Patellogastropoda</taxon>
        <taxon>Lottioidea</taxon>
        <taxon>Lottiidae</taxon>
        <taxon>Lottia</taxon>
    </lineage>
</organism>
<dbReference type="EC" id="4.6.1.1" evidence="4 16"/>
<dbReference type="InterPro" id="IPR030672">
    <property type="entry name" value="Adcy"/>
</dbReference>
<keyword evidence="9 16" id="KW-0067">ATP-binding</keyword>
<keyword evidence="13 16" id="KW-0472">Membrane</keyword>
<comment type="catalytic activity">
    <reaction evidence="1 16">
        <text>ATP = 3',5'-cyclic AMP + diphosphate</text>
        <dbReference type="Rhea" id="RHEA:15389"/>
        <dbReference type="ChEBI" id="CHEBI:30616"/>
        <dbReference type="ChEBI" id="CHEBI:33019"/>
        <dbReference type="ChEBI" id="CHEBI:58165"/>
        <dbReference type="EC" id="4.6.1.1"/>
    </reaction>
</comment>
<reference evidence="23 24" key="1">
    <citation type="journal article" date="2013" name="Nature">
        <title>Insights into bilaterian evolution from three spiralian genomes.</title>
        <authorList>
            <person name="Simakov O."/>
            <person name="Marletaz F."/>
            <person name="Cho S.J."/>
            <person name="Edsinger-Gonzales E."/>
            <person name="Havlak P."/>
            <person name="Hellsten U."/>
            <person name="Kuo D.H."/>
            <person name="Larsson T."/>
            <person name="Lv J."/>
            <person name="Arendt D."/>
            <person name="Savage R."/>
            <person name="Osoegawa K."/>
            <person name="de Jong P."/>
            <person name="Grimwood J."/>
            <person name="Chapman J.A."/>
            <person name="Shapiro H."/>
            <person name="Aerts A."/>
            <person name="Otillar R.P."/>
            <person name="Terry A.Y."/>
            <person name="Boore J.L."/>
            <person name="Grigoriev I.V."/>
            <person name="Lindberg D.R."/>
            <person name="Seaver E.C."/>
            <person name="Weisblat D.A."/>
            <person name="Putnam N.H."/>
            <person name="Rokhsar D.S."/>
        </authorList>
    </citation>
    <scope>NUCLEOTIDE SEQUENCE [LARGE SCALE GENOMIC DNA]</scope>
</reference>
<evidence type="ECO:0000256" key="18">
    <source>
        <dbReference type="PIRSR" id="PIRSR039050-51"/>
    </source>
</evidence>
<feature type="binding site" evidence="18">
    <location>
        <position position="397"/>
    </location>
    <ligand>
        <name>Mg(2+)</name>
        <dbReference type="ChEBI" id="CHEBI:18420"/>
        <label>2</label>
        <note>catalytic</note>
    </ligand>
</feature>
<dbReference type="RefSeq" id="XP_009067096.1">
    <property type="nucleotide sequence ID" value="XM_009068848.1"/>
</dbReference>
<dbReference type="FunFam" id="3.30.70.1230:FF:000002">
    <property type="entry name" value="Adenylate cyclase"/>
    <property type="match status" value="1"/>
</dbReference>
<dbReference type="GO" id="GO:0005524">
    <property type="term" value="F:ATP binding"/>
    <property type="evidence" value="ECO:0007669"/>
    <property type="project" value="UniProtKB-UniRule"/>
</dbReference>
<protein>
    <recommendedName>
        <fullName evidence="4 16">adenylate cyclase</fullName>
        <ecNumber evidence="4 16">4.6.1.1</ecNumber>
    </recommendedName>
</protein>
<feature type="transmembrane region" description="Helical" evidence="21">
    <location>
        <begin position="620"/>
        <end position="638"/>
    </location>
</feature>
<evidence type="ECO:0000256" key="19">
    <source>
        <dbReference type="RuleBase" id="RU000405"/>
    </source>
</evidence>
<feature type="domain" description="Guanylate cyclase" evidence="22">
    <location>
        <begin position="909"/>
        <end position="1047"/>
    </location>
</feature>
<gene>
    <name evidence="23" type="ORF">LOTGIDRAFT_135033</name>
</gene>
<feature type="binding site" evidence="17">
    <location>
        <begin position="395"/>
        <end position="397"/>
    </location>
    <ligand>
        <name>ATP</name>
        <dbReference type="ChEBI" id="CHEBI:30616"/>
    </ligand>
</feature>
<dbReference type="PANTHER" id="PTHR45627:SF16">
    <property type="entry name" value="ADENYLATE CYCLASE"/>
    <property type="match status" value="1"/>
</dbReference>
<feature type="transmembrane region" description="Helical" evidence="21">
    <location>
        <begin position="153"/>
        <end position="172"/>
    </location>
</feature>
<dbReference type="GeneID" id="20233632"/>
<proteinExistence type="inferred from homology"/>
<evidence type="ECO:0000256" key="2">
    <source>
        <dbReference type="ARBA" id="ARBA00001936"/>
    </source>
</evidence>
<keyword evidence="6 16" id="KW-0479">Metal-binding</keyword>
<feature type="binding site" evidence="17">
    <location>
        <begin position="1041"/>
        <end position="1045"/>
    </location>
    <ligand>
        <name>ATP</name>
        <dbReference type="ChEBI" id="CHEBI:30616"/>
    </ligand>
</feature>
<keyword evidence="14" id="KW-0325">Glycoprotein</keyword>
<evidence type="ECO:0000256" key="16">
    <source>
        <dbReference type="PIRNR" id="PIRNR039050"/>
    </source>
</evidence>
<keyword evidence="5 21" id="KW-0812">Transmembrane</keyword>
<feature type="transmembrane region" description="Helical" evidence="21">
    <location>
        <begin position="759"/>
        <end position="777"/>
    </location>
</feature>
<evidence type="ECO:0000256" key="11">
    <source>
        <dbReference type="ARBA" id="ARBA00022989"/>
    </source>
</evidence>
<comment type="similarity">
    <text evidence="16 19">Belongs to the adenylyl cyclase class-4/guanylyl cyclase family.</text>
</comment>
<evidence type="ECO:0000259" key="22">
    <source>
        <dbReference type="PROSITE" id="PS50125"/>
    </source>
</evidence>
<keyword evidence="11 21" id="KW-1133">Transmembrane helix</keyword>
<dbReference type="GO" id="GO:0006171">
    <property type="term" value="P:cAMP biosynthetic process"/>
    <property type="evidence" value="ECO:0007669"/>
    <property type="project" value="UniProtKB-KW"/>
</dbReference>
<name>V3YVZ4_LOTGI</name>
<feature type="binding site" evidence="18">
    <location>
        <position position="353"/>
    </location>
    <ligand>
        <name>Mg(2+)</name>
        <dbReference type="ChEBI" id="CHEBI:18420"/>
        <label>1</label>
        <note>catalytic</note>
    </ligand>
</feature>
<dbReference type="InterPro" id="IPR009398">
    <property type="entry name" value="Adcy_conserved_dom"/>
</dbReference>
<keyword evidence="7" id="KW-0677">Repeat</keyword>
<feature type="binding site" evidence="17">
    <location>
        <begin position="353"/>
        <end position="358"/>
    </location>
    <ligand>
        <name>ATP</name>
        <dbReference type="ChEBI" id="CHEBI:30616"/>
    </ligand>
</feature>
<dbReference type="PANTHER" id="PTHR45627">
    <property type="entry name" value="ADENYLATE CYCLASE TYPE 1"/>
    <property type="match status" value="1"/>
</dbReference>
<evidence type="ECO:0000256" key="12">
    <source>
        <dbReference type="ARBA" id="ARBA00022998"/>
    </source>
</evidence>
<dbReference type="Gene3D" id="3.30.70.1230">
    <property type="entry name" value="Nucleotide cyclase"/>
    <property type="match status" value="2"/>
</dbReference>
<dbReference type="InterPro" id="IPR029787">
    <property type="entry name" value="Nucleotide_cyclase"/>
</dbReference>
<dbReference type="KEGG" id="lgi:LOTGIDRAFT_135033"/>
<dbReference type="AlphaFoldDB" id="V3YVZ4"/>
<dbReference type="CTD" id="20233632"/>
<feature type="binding site" evidence="18">
    <location>
        <position position="354"/>
    </location>
    <ligand>
        <name>Mg(2+)</name>
        <dbReference type="ChEBI" id="CHEBI:18420"/>
        <label>2</label>
        <note>catalytic</note>
    </ligand>
</feature>
<feature type="transmembrane region" description="Helical" evidence="21">
    <location>
        <begin position="784"/>
        <end position="805"/>
    </location>
</feature>
<feature type="transmembrane region" description="Helical" evidence="21">
    <location>
        <begin position="235"/>
        <end position="257"/>
    </location>
</feature>
<dbReference type="OMA" id="HNSSHWT"/>
<dbReference type="GO" id="GO:0004016">
    <property type="term" value="F:adenylate cyclase activity"/>
    <property type="evidence" value="ECO:0007669"/>
    <property type="project" value="UniProtKB-EC"/>
</dbReference>
<dbReference type="InterPro" id="IPR032628">
    <property type="entry name" value="AC_N"/>
</dbReference>
<feature type="transmembrane region" description="Helical" evidence="21">
    <location>
        <begin position="644"/>
        <end position="666"/>
    </location>
</feature>
<dbReference type="Pfam" id="PF16214">
    <property type="entry name" value="AC_N"/>
    <property type="match status" value="1"/>
</dbReference>
<feature type="transmembrane region" description="Helical" evidence="21">
    <location>
        <begin position="687"/>
        <end position="707"/>
    </location>
</feature>
<evidence type="ECO:0000256" key="4">
    <source>
        <dbReference type="ARBA" id="ARBA00012201"/>
    </source>
</evidence>
<feature type="domain" description="Guanylate cyclase" evidence="22">
    <location>
        <begin position="348"/>
        <end position="475"/>
    </location>
</feature>
<comment type="cofactor">
    <cofactor evidence="18">
        <name>Mg(2+)</name>
        <dbReference type="ChEBI" id="CHEBI:18420"/>
    </cofactor>
    <cofactor evidence="18">
        <name>Mn(2+)</name>
        <dbReference type="ChEBI" id="CHEBI:29035"/>
    </cofactor>
    <text evidence="18">Binds 2 magnesium ions per subunit. Is also active with manganese (in vitro).</text>
</comment>
<feature type="binding site" evidence="17">
    <location>
        <position position="961"/>
    </location>
    <ligand>
        <name>ATP</name>
        <dbReference type="ChEBI" id="CHEBI:30616"/>
    </ligand>
</feature>
<keyword evidence="8 16" id="KW-0547">Nucleotide-binding</keyword>
<evidence type="ECO:0000256" key="20">
    <source>
        <dbReference type="SAM" id="MobiDB-lite"/>
    </source>
</evidence>
<feature type="binding site" evidence="17">
    <location>
        <position position="1081"/>
    </location>
    <ligand>
        <name>ATP</name>
        <dbReference type="ChEBI" id="CHEBI:30616"/>
    </ligand>
</feature>
<evidence type="ECO:0000256" key="7">
    <source>
        <dbReference type="ARBA" id="ARBA00022737"/>
    </source>
</evidence>
<evidence type="ECO:0000256" key="1">
    <source>
        <dbReference type="ARBA" id="ARBA00001593"/>
    </source>
</evidence>
<evidence type="ECO:0000256" key="15">
    <source>
        <dbReference type="ARBA" id="ARBA00023239"/>
    </source>
</evidence>
<sequence>MITTNDSLSEGLNQDKVVLRKANHNNFAFKNGTVSPISTESPAKHHNQNGHVRKSAWERAQELYEAKQSQPKETKVQEFVLNEDENECNGKCCTRKNFAKVFKSQKFKDAKLELLYQRYFFKLNQTSIAILMGIFCFICFLLLLTYYLGGSILLARGITLGIIIVIFVILEVVCNRSSLNEPQLFILCYIVIFLLVGIVILVTVDVQIYDASAGVWCTLFFTYMIYAFMPIRMRLAVFSGICICVVHIICCISINYKLSYLWKQVVSNVFLYIGVNIAGIFTHFPTVKAQRKAFLETRRCIEARLITQRENQQQVTNLLYLSFYLFLKQNLKHVVTLNVVNNRNDDIGILFADICGFTSLSSQCTAQELVQLLNELFARFDRLASENHCLRIKILGDCYYCVSGLPEPRPDHAHCCIEMGLDMIDAISLVRDVTSVNVNMRVGIHSGRVHSGVLGLRKWQFDVWSNDVTLANKMEAGGLPGRVHITKETYEFVKEDYDVEDGNGGQRNIYLREQTIHTYFIKDEKTRQKVRNWIFILIKGTDAPLEIRVIEVLGLDQTEKDPEAEVNEYLGRAIDARSIERLRSEHVKGFFLSFRKKELEDKCSPKGLKVLSRRIASNRWLSQLVAIIVVFIVYIIPFSSLVRLLVVFSFHCLFEMIFQLSFPLLCSPKGLKVLSRRIASNRWLSQLVAIIVVFIVYIIPFSSLFRLEITDIWSCFRNHYNLSDTTPYNLTYLIKTVSSLDDGYNLCDNMQTSTLFPQYFTFCVSLSLVCTAVFSQASSIVKMVLLLGLTVVYLLLVQLVYSTLFNNHDLILHLQSQTEVMSIPLRYETILILLVFSIVLFIHAQQVESTTRLDFLWKIQATEEKDEMESLRAYNLKLVANILPLNVAEYFLKNKKDEDLYYKDCENACVMFASITNFFEFYMELEGNNEGVECLRLLNEIIADFDEILEQERFKCLEKIKTIGETYMAGSGLTPQTNYSDLSHVEAVVSYAFAIKAQLQYVNEHSFNNFKMRVGINVGPVVAGVIGARKPHYDIWGNTVNVASRMDGTGIPNKIQVTQEMYNILSNRGYMLECRGKVQVKGKGDMITYFLISKPS</sequence>
<evidence type="ECO:0000256" key="8">
    <source>
        <dbReference type="ARBA" id="ARBA00022741"/>
    </source>
</evidence>
<dbReference type="InterPro" id="IPR001054">
    <property type="entry name" value="A/G_cyclase"/>
</dbReference>
<evidence type="ECO:0000256" key="17">
    <source>
        <dbReference type="PIRSR" id="PIRSR039050-50"/>
    </source>
</evidence>
<feature type="binding site" evidence="18">
    <location>
        <position position="353"/>
    </location>
    <ligand>
        <name>Mg(2+)</name>
        <dbReference type="ChEBI" id="CHEBI:18420"/>
        <label>2</label>
        <note>catalytic</note>
    </ligand>
</feature>
<feature type="binding site" evidence="17">
    <location>
        <begin position="1034"/>
        <end position="1036"/>
    </location>
    <ligand>
        <name>ATP</name>
        <dbReference type="ChEBI" id="CHEBI:30616"/>
    </ligand>
</feature>
<dbReference type="STRING" id="225164.V3YVZ4"/>
<dbReference type="GO" id="GO:0007189">
    <property type="term" value="P:adenylate cyclase-activating G protein-coupled receptor signaling pathway"/>
    <property type="evidence" value="ECO:0007669"/>
    <property type="project" value="TreeGrafter"/>
</dbReference>
<evidence type="ECO:0000313" key="23">
    <source>
        <dbReference type="EMBL" id="ESO82178.1"/>
    </source>
</evidence>
<evidence type="ECO:0000256" key="9">
    <source>
        <dbReference type="ARBA" id="ARBA00022840"/>
    </source>
</evidence>
<evidence type="ECO:0000256" key="13">
    <source>
        <dbReference type="ARBA" id="ARBA00023136"/>
    </source>
</evidence>
<evidence type="ECO:0000313" key="24">
    <source>
        <dbReference type="Proteomes" id="UP000030746"/>
    </source>
</evidence>
<keyword evidence="10 16" id="KW-0460">Magnesium</keyword>
<dbReference type="Proteomes" id="UP000030746">
    <property type="component" value="Unassembled WGS sequence"/>
</dbReference>
<feature type="region of interest" description="Disordered" evidence="20">
    <location>
        <begin position="33"/>
        <end position="52"/>
    </location>
</feature>
<keyword evidence="15 16" id="KW-0456">Lyase</keyword>
<dbReference type="PROSITE" id="PS00452">
    <property type="entry name" value="GUANYLATE_CYCLASE_1"/>
    <property type="match status" value="2"/>
</dbReference>
<comment type="cofactor">
    <cofactor evidence="2">
        <name>Mn(2+)</name>
        <dbReference type="ChEBI" id="CHEBI:29035"/>
    </cofactor>
</comment>
<keyword evidence="18" id="KW-0464">Manganese</keyword>
<dbReference type="HOGENOM" id="CLU_001072_2_0_1"/>